<gene>
    <name evidence="1" type="ORF">K3G42_024433</name>
</gene>
<evidence type="ECO:0000313" key="2">
    <source>
        <dbReference type="Proteomes" id="UP000827872"/>
    </source>
</evidence>
<comment type="caution">
    <text evidence="1">The sequence shown here is derived from an EMBL/GenBank/DDBJ whole genome shotgun (WGS) entry which is preliminary data.</text>
</comment>
<sequence length="880" mass="96714">MEPLPLVLLVLLPGLVGSLAPPAARISRPFAGSQDCGRGGTGYCFLAAWEQLRVTGLFCVGKQGQLLLALEECPPSSRPEEGWLGLAWPVLSFRIQERPAPEGAAYPALCPGAWLAQEELRRSPSWASGRRSQSAFSGGFASQPVGPRAHQPGHRKAEVGAEVDRMVQRFSSQAASNYSVFLVDPSSRVLYVGAKDAIFALHVDSITHGSKRVPWNVLPNAQNSCRMKGKKEAECYNFVRILEFANKTHLFVCGTFAFDPQCGFIKVSQLHSVESLESGRGKCPFEPQQPSTAVVADGVLYAATVNNFLGTEPIISRATGNPSELIRTDNSVAWLNDPEFVASAFIRESRNGDDDKVYFFFTETAREYDFYEKVKVARVARVCKGDLGGQKTLQKKWTTFLKARLVCSDPETGTVFNILKDVVTLPAANWTGTVFYGVFASQRHEGTGSAVCAYSMESIRAAMEGRFKEFKRDCDARMPDDVPSPRPGACVTSSMKLAGVRSSLGLPDRVLTFIRDHPLMEQPVYPLQNRPVLVKMDTQYRRLAVHRARALSGQEHDILYLGTEDGHLHKAVKIGPEASLVEDLTLFMEQQPIRNLLIHQNWLYVASDSEVTQISTSSCALYKTCPDCLLARDPSCAWSQEMGACRDHHGHVGLLQDLTAANVLLLCSPEKEEAPPIVEVPALLTAHMVLPCTPRSAWASCEWQRPSLEAAPYVLRDDGLELTVTEDTLGEYTCRCAEAGVNGMVASYSLVNAARNGPSASKSAERSYSVLVGIFCFILGVVVSSACLLLHERRRRERLQRELICRERNGLDLMQSAATSCSHDPQTPSSPEDERHPLATAKKNGSLNGYPHLYINELDTEQARIYLTGVPLAKCDETSI</sequence>
<proteinExistence type="predicted"/>
<dbReference type="EMBL" id="CM037623">
    <property type="protein sequence ID" value="KAH7989015.1"/>
    <property type="molecule type" value="Genomic_DNA"/>
</dbReference>
<dbReference type="Proteomes" id="UP000827872">
    <property type="component" value="Linkage Group LG10"/>
</dbReference>
<accession>A0ACB8EA36</accession>
<evidence type="ECO:0000313" key="1">
    <source>
        <dbReference type="EMBL" id="KAH7989015.1"/>
    </source>
</evidence>
<organism evidence="1 2">
    <name type="scientific">Sphaerodactylus townsendi</name>
    <dbReference type="NCBI Taxonomy" id="933632"/>
    <lineage>
        <taxon>Eukaryota</taxon>
        <taxon>Metazoa</taxon>
        <taxon>Chordata</taxon>
        <taxon>Craniata</taxon>
        <taxon>Vertebrata</taxon>
        <taxon>Euteleostomi</taxon>
        <taxon>Lepidosauria</taxon>
        <taxon>Squamata</taxon>
        <taxon>Bifurcata</taxon>
        <taxon>Gekkota</taxon>
        <taxon>Sphaerodactylidae</taxon>
        <taxon>Sphaerodactylus</taxon>
    </lineage>
</organism>
<keyword evidence="2" id="KW-1185">Reference proteome</keyword>
<protein>
    <submittedName>
        <fullName evidence="1">Uncharacterized protein</fullName>
    </submittedName>
</protein>
<reference evidence="1" key="1">
    <citation type="submission" date="2021-08" db="EMBL/GenBank/DDBJ databases">
        <title>The first chromosome-level gecko genome reveals the dynamic sex chromosomes of Neotropical dwarf geckos (Sphaerodactylidae: Sphaerodactylus).</title>
        <authorList>
            <person name="Pinto B.J."/>
            <person name="Keating S.E."/>
            <person name="Gamble T."/>
        </authorList>
    </citation>
    <scope>NUCLEOTIDE SEQUENCE</scope>
    <source>
        <strain evidence="1">TG3544</strain>
    </source>
</reference>
<name>A0ACB8EA36_9SAUR</name>